<keyword evidence="2" id="KW-1185">Reference proteome</keyword>
<reference evidence="1 2" key="1">
    <citation type="submission" date="2021-06" db="EMBL/GenBank/DDBJ databases">
        <authorList>
            <person name="Kallberg Y."/>
            <person name="Tangrot J."/>
            <person name="Rosling A."/>
        </authorList>
    </citation>
    <scope>NUCLEOTIDE SEQUENCE [LARGE SCALE GENOMIC DNA]</scope>
    <source>
        <strain evidence="1 2">120-4 pot B 10/14</strain>
    </source>
</reference>
<protein>
    <submittedName>
        <fullName evidence="1">11000_t:CDS:1</fullName>
    </submittedName>
</protein>
<accession>A0ABN7W3V0</accession>
<proteinExistence type="predicted"/>
<dbReference type="EMBL" id="CAJVQB010029493">
    <property type="protein sequence ID" value="CAG8814121.1"/>
    <property type="molecule type" value="Genomic_DNA"/>
</dbReference>
<gene>
    <name evidence="1" type="ORF">GMARGA_LOCUS25965</name>
</gene>
<comment type="caution">
    <text evidence="1">The sequence shown here is derived from an EMBL/GenBank/DDBJ whole genome shotgun (WGS) entry which is preliminary data.</text>
</comment>
<name>A0ABN7W3V0_GIGMA</name>
<dbReference type="Proteomes" id="UP000789901">
    <property type="component" value="Unassembled WGS sequence"/>
</dbReference>
<evidence type="ECO:0000313" key="1">
    <source>
        <dbReference type="EMBL" id="CAG8814121.1"/>
    </source>
</evidence>
<sequence>QVRGSKDATVPIYTKSETYAQGSEKNENISLTIVNINTTNPKEATINMVSNIKLPTSFSVSNSLILHDKPTLNNPYSEQHLEENIFTRSSDIVMETVEKKVEFTTVVNRKKKKNEKNMRQQ</sequence>
<organism evidence="1 2">
    <name type="scientific">Gigaspora margarita</name>
    <dbReference type="NCBI Taxonomy" id="4874"/>
    <lineage>
        <taxon>Eukaryota</taxon>
        <taxon>Fungi</taxon>
        <taxon>Fungi incertae sedis</taxon>
        <taxon>Mucoromycota</taxon>
        <taxon>Glomeromycotina</taxon>
        <taxon>Glomeromycetes</taxon>
        <taxon>Diversisporales</taxon>
        <taxon>Gigasporaceae</taxon>
        <taxon>Gigaspora</taxon>
    </lineage>
</organism>
<feature type="non-terminal residue" evidence="1">
    <location>
        <position position="1"/>
    </location>
</feature>
<evidence type="ECO:0000313" key="2">
    <source>
        <dbReference type="Proteomes" id="UP000789901"/>
    </source>
</evidence>